<accession>A0ABT5TF04</accession>
<evidence type="ECO:0000256" key="6">
    <source>
        <dbReference type="ARBA" id="ARBA00023136"/>
    </source>
</evidence>
<evidence type="ECO:0000256" key="3">
    <source>
        <dbReference type="ARBA" id="ARBA00022475"/>
    </source>
</evidence>
<comment type="subcellular location">
    <subcellularLocation>
        <location evidence="1 7">Cell membrane</location>
        <topology evidence="1 7">Multi-pass membrane protein</topology>
    </subcellularLocation>
</comment>
<feature type="transmembrane region" description="Helical" evidence="7">
    <location>
        <begin position="69"/>
        <end position="94"/>
    </location>
</feature>
<keyword evidence="6 7" id="KW-0472">Membrane</keyword>
<sequence>MRDKITMRMTPYVLLFPAIAIVAGVLGYAVVRGIIMSFFQIEVWEAEEPFVGLANYRTLFRSPGFQNSLLISLIFVGATIVIGLLMSLVHALVLNQIAFARSVFRAIALIPYLVSGVAAAVMWRFLFTGDAAIATQISAALGGSTVSWLADPDKALMVITMANVWFIAPFATLILLGGLQTIDPEMYAAAEIDGAGSWQKFVHITIPSIVPMLSLALMWLSFASFNMFDIILPLTGGGPGRSTEVLAVYMYQLAFRDLNYSTGAAVMIVILIINIALSAIFLRAAGRSRDDR</sequence>
<dbReference type="Proteomes" id="UP001431784">
    <property type="component" value="Unassembled WGS sequence"/>
</dbReference>
<dbReference type="RefSeq" id="WP_274354365.1">
    <property type="nucleotide sequence ID" value="NZ_JAQZSM010000049.1"/>
</dbReference>
<dbReference type="InterPro" id="IPR051393">
    <property type="entry name" value="ABC_transporter_permease"/>
</dbReference>
<dbReference type="PANTHER" id="PTHR30193:SF37">
    <property type="entry name" value="INNER MEMBRANE ABC TRANSPORTER PERMEASE PROTEIN YCJO"/>
    <property type="match status" value="1"/>
</dbReference>
<feature type="transmembrane region" description="Helical" evidence="7">
    <location>
        <begin position="162"/>
        <end position="182"/>
    </location>
</feature>
<dbReference type="CDD" id="cd06261">
    <property type="entry name" value="TM_PBP2"/>
    <property type="match status" value="1"/>
</dbReference>
<reference evidence="9" key="1">
    <citation type="submission" date="2023-02" db="EMBL/GenBank/DDBJ databases">
        <title>Description of Roseinatronobacter alkalisoli sp. nov., an alkaliphilic bacerium isolated from soda soil.</title>
        <authorList>
            <person name="Wei W."/>
        </authorList>
    </citation>
    <scope>NUCLEOTIDE SEQUENCE</scope>
    <source>
        <strain evidence="9">HJB301</strain>
    </source>
</reference>
<evidence type="ECO:0000256" key="1">
    <source>
        <dbReference type="ARBA" id="ARBA00004651"/>
    </source>
</evidence>
<evidence type="ECO:0000256" key="7">
    <source>
        <dbReference type="RuleBase" id="RU363032"/>
    </source>
</evidence>
<feature type="transmembrane region" description="Helical" evidence="7">
    <location>
        <begin position="263"/>
        <end position="282"/>
    </location>
</feature>
<evidence type="ECO:0000313" key="9">
    <source>
        <dbReference type="EMBL" id="MDD7973705.1"/>
    </source>
</evidence>
<dbReference type="PANTHER" id="PTHR30193">
    <property type="entry name" value="ABC TRANSPORTER PERMEASE PROTEIN"/>
    <property type="match status" value="1"/>
</dbReference>
<dbReference type="Pfam" id="PF00528">
    <property type="entry name" value="BPD_transp_1"/>
    <property type="match status" value="1"/>
</dbReference>
<evidence type="ECO:0000256" key="2">
    <source>
        <dbReference type="ARBA" id="ARBA00022448"/>
    </source>
</evidence>
<comment type="similarity">
    <text evidence="7">Belongs to the binding-protein-dependent transport system permease family.</text>
</comment>
<organism evidence="9 10">
    <name type="scientific">Roseinatronobacter alkalisoli</name>
    <dbReference type="NCBI Taxonomy" id="3028235"/>
    <lineage>
        <taxon>Bacteria</taxon>
        <taxon>Pseudomonadati</taxon>
        <taxon>Pseudomonadota</taxon>
        <taxon>Alphaproteobacteria</taxon>
        <taxon>Rhodobacterales</taxon>
        <taxon>Paracoccaceae</taxon>
        <taxon>Roseinatronobacter</taxon>
    </lineage>
</organism>
<evidence type="ECO:0000259" key="8">
    <source>
        <dbReference type="PROSITE" id="PS50928"/>
    </source>
</evidence>
<dbReference type="SUPFAM" id="SSF161098">
    <property type="entry name" value="MetI-like"/>
    <property type="match status" value="1"/>
</dbReference>
<evidence type="ECO:0000256" key="5">
    <source>
        <dbReference type="ARBA" id="ARBA00022989"/>
    </source>
</evidence>
<dbReference type="Gene3D" id="1.10.3720.10">
    <property type="entry name" value="MetI-like"/>
    <property type="match status" value="1"/>
</dbReference>
<keyword evidence="3" id="KW-1003">Cell membrane</keyword>
<feature type="transmembrane region" description="Helical" evidence="7">
    <location>
        <begin position="106"/>
        <end position="125"/>
    </location>
</feature>
<dbReference type="EMBL" id="JAQZSM010000049">
    <property type="protein sequence ID" value="MDD7973705.1"/>
    <property type="molecule type" value="Genomic_DNA"/>
</dbReference>
<keyword evidence="5 7" id="KW-1133">Transmembrane helix</keyword>
<evidence type="ECO:0000313" key="10">
    <source>
        <dbReference type="Proteomes" id="UP001431784"/>
    </source>
</evidence>
<keyword evidence="10" id="KW-1185">Reference proteome</keyword>
<feature type="domain" description="ABC transmembrane type-1" evidence="8">
    <location>
        <begin position="65"/>
        <end position="281"/>
    </location>
</feature>
<name>A0ABT5TF04_9RHOB</name>
<feature type="transmembrane region" description="Helical" evidence="7">
    <location>
        <begin position="12"/>
        <end position="35"/>
    </location>
</feature>
<protein>
    <submittedName>
        <fullName evidence="9">Sugar ABC transporter permease</fullName>
    </submittedName>
</protein>
<evidence type="ECO:0000256" key="4">
    <source>
        <dbReference type="ARBA" id="ARBA00022692"/>
    </source>
</evidence>
<dbReference type="InterPro" id="IPR035906">
    <property type="entry name" value="MetI-like_sf"/>
</dbReference>
<dbReference type="PROSITE" id="PS50928">
    <property type="entry name" value="ABC_TM1"/>
    <property type="match status" value="1"/>
</dbReference>
<comment type="caution">
    <text evidence="9">The sequence shown here is derived from an EMBL/GenBank/DDBJ whole genome shotgun (WGS) entry which is preliminary data.</text>
</comment>
<proteinExistence type="inferred from homology"/>
<dbReference type="InterPro" id="IPR000515">
    <property type="entry name" value="MetI-like"/>
</dbReference>
<keyword evidence="2 7" id="KW-0813">Transport</keyword>
<feature type="transmembrane region" description="Helical" evidence="7">
    <location>
        <begin position="202"/>
        <end position="223"/>
    </location>
</feature>
<gene>
    <name evidence="9" type="ORF">PUT78_21830</name>
</gene>
<keyword evidence="4 7" id="KW-0812">Transmembrane</keyword>